<feature type="transmembrane region" description="Helical" evidence="1">
    <location>
        <begin position="66"/>
        <end position="88"/>
    </location>
</feature>
<organism evidence="2 3">
    <name type="scientific">Corynebacterium striatum</name>
    <dbReference type="NCBI Taxonomy" id="43770"/>
    <lineage>
        <taxon>Bacteria</taxon>
        <taxon>Bacillati</taxon>
        <taxon>Actinomycetota</taxon>
        <taxon>Actinomycetes</taxon>
        <taxon>Mycobacteriales</taxon>
        <taxon>Corynebacteriaceae</taxon>
        <taxon>Corynebacterium</taxon>
    </lineage>
</organism>
<keyword evidence="1" id="KW-0472">Membrane</keyword>
<dbReference type="Proteomes" id="UP000250197">
    <property type="component" value="Chromosome"/>
</dbReference>
<evidence type="ECO:0000313" key="2">
    <source>
        <dbReference type="EMBL" id="ART20156.1"/>
    </source>
</evidence>
<gene>
    <name evidence="2" type="ORF">CBE89_00525</name>
</gene>
<protein>
    <submittedName>
        <fullName evidence="2">Uncharacterized protein</fullName>
    </submittedName>
</protein>
<keyword evidence="1" id="KW-1133">Transmembrane helix</keyword>
<feature type="transmembrane region" description="Helical" evidence="1">
    <location>
        <begin position="35"/>
        <end position="59"/>
    </location>
</feature>
<feature type="transmembrane region" description="Helical" evidence="1">
    <location>
        <begin position="94"/>
        <end position="112"/>
    </location>
</feature>
<keyword evidence="1" id="KW-0812">Transmembrane</keyword>
<proteinExistence type="predicted"/>
<evidence type="ECO:0000313" key="3">
    <source>
        <dbReference type="Proteomes" id="UP000250197"/>
    </source>
</evidence>
<sequence>MTTKNKLLLSSALALLAVALVGGMAMNSTYLALGTFLFTFALMLGPVAGFGMLAGALAVCRPVTRALYSLAGLLLLGSIASIGVLPWSHAEVPLPMFVAGAVVGILAVLTQVRRV</sequence>
<dbReference type="KEGG" id="cstr:CBE89_00525"/>
<reference evidence="2 3" key="1">
    <citation type="submission" date="2017-05" db="EMBL/GenBank/DDBJ databases">
        <title>Complete genome sequence of Corynebacterium striatum KC-Na-1 isolated from Neophocaena asiaeorientalis in Korea.</title>
        <authorList>
            <person name="Kim J.H."/>
            <person name="Lee K."/>
        </authorList>
    </citation>
    <scope>NUCLEOTIDE SEQUENCE [LARGE SCALE GENOMIC DNA]</scope>
    <source>
        <strain evidence="2 3">KC-Na-01</strain>
    </source>
</reference>
<evidence type="ECO:0000256" key="1">
    <source>
        <dbReference type="SAM" id="Phobius"/>
    </source>
</evidence>
<accession>A0A2Z2IVV1</accession>
<dbReference type="RefSeq" id="WP_086890385.1">
    <property type="nucleotide sequence ID" value="NZ_CP021252.1"/>
</dbReference>
<dbReference type="AlphaFoldDB" id="A0A2Z2IVV1"/>
<dbReference type="EMBL" id="CP021252">
    <property type="protein sequence ID" value="ART20156.1"/>
    <property type="molecule type" value="Genomic_DNA"/>
</dbReference>
<name>A0A2Z2IVV1_CORST</name>